<feature type="region of interest" description="Disordered" evidence="3">
    <location>
        <begin position="29"/>
        <end position="58"/>
    </location>
</feature>
<keyword evidence="4" id="KW-0812">Transmembrane</keyword>
<keyword evidence="4" id="KW-0472">Membrane</keyword>
<feature type="transmembrane region" description="Helical" evidence="4">
    <location>
        <begin position="881"/>
        <end position="900"/>
    </location>
</feature>
<feature type="region of interest" description="Disordered" evidence="3">
    <location>
        <begin position="852"/>
        <end position="876"/>
    </location>
</feature>
<feature type="disulfide bond" evidence="2">
    <location>
        <begin position="323"/>
        <end position="347"/>
    </location>
</feature>
<dbReference type="Pfam" id="PF13472">
    <property type="entry name" value="Lipase_GDSL_2"/>
    <property type="match status" value="1"/>
</dbReference>
<dbReference type="Gene3D" id="2.60.40.10">
    <property type="entry name" value="Immunoglobulins"/>
    <property type="match status" value="1"/>
</dbReference>
<feature type="compositionally biased region" description="Acidic residues" evidence="3">
    <location>
        <begin position="858"/>
        <end position="875"/>
    </location>
</feature>
<dbReference type="Gene3D" id="3.40.50.1110">
    <property type="entry name" value="SGNH hydrolase"/>
    <property type="match status" value="1"/>
</dbReference>
<evidence type="ECO:0000256" key="4">
    <source>
        <dbReference type="SAM" id="Phobius"/>
    </source>
</evidence>
<keyword evidence="4" id="KW-1133">Transmembrane helix</keyword>
<organism evidence="6 7">
    <name type="scientific">Phytoactinopolyspora halophila</name>
    <dbReference type="NCBI Taxonomy" id="1981511"/>
    <lineage>
        <taxon>Bacteria</taxon>
        <taxon>Bacillati</taxon>
        <taxon>Actinomycetota</taxon>
        <taxon>Actinomycetes</taxon>
        <taxon>Jiangellales</taxon>
        <taxon>Jiangellaceae</taxon>
        <taxon>Phytoactinopolyspora</taxon>
    </lineage>
</organism>
<feature type="active site" evidence="1">
    <location>
        <position position="544"/>
    </location>
</feature>
<accession>A0A329QAN8</accession>
<feature type="active site" description="Nucleophile" evidence="1">
    <location>
        <position position="301"/>
    </location>
</feature>
<dbReference type="RefSeq" id="WP_112260371.1">
    <property type="nucleotide sequence ID" value="NZ_QMIG01000044.1"/>
</dbReference>
<protein>
    <recommendedName>
        <fullName evidence="5">SGNH hydrolase-type esterase domain-containing protein</fullName>
    </recommendedName>
</protein>
<dbReference type="Proteomes" id="UP000250462">
    <property type="component" value="Unassembled WGS sequence"/>
</dbReference>
<dbReference type="InterPro" id="IPR013783">
    <property type="entry name" value="Ig-like_fold"/>
</dbReference>
<dbReference type="GO" id="GO:0019433">
    <property type="term" value="P:triglyceride catabolic process"/>
    <property type="evidence" value="ECO:0007669"/>
    <property type="project" value="TreeGrafter"/>
</dbReference>
<dbReference type="CDD" id="cd01823">
    <property type="entry name" value="SEST_like"/>
    <property type="match status" value="1"/>
</dbReference>
<dbReference type="OrthoDB" id="5503950at2"/>
<feature type="domain" description="SGNH hydrolase-type esterase" evidence="5">
    <location>
        <begin position="298"/>
        <end position="552"/>
    </location>
</feature>
<evidence type="ECO:0000313" key="6">
    <source>
        <dbReference type="EMBL" id="RAW09393.1"/>
    </source>
</evidence>
<dbReference type="InterPro" id="IPR013830">
    <property type="entry name" value="SGNH_hydro"/>
</dbReference>
<evidence type="ECO:0000256" key="1">
    <source>
        <dbReference type="PIRSR" id="PIRSR637460-1"/>
    </source>
</evidence>
<proteinExistence type="predicted"/>
<evidence type="ECO:0000256" key="3">
    <source>
        <dbReference type="SAM" id="MobiDB-lite"/>
    </source>
</evidence>
<feature type="disulfide bond" evidence="2">
    <location>
        <begin position="480"/>
        <end position="526"/>
    </location>
</feature>
<keyword evidence="7" id="KW-1185">Reference proteome</keyword>
<dbReference type="GO" id="GO:0005975">
    <property type="term" value="P:carbohydrate metabolic process"/>
    <property type="evidence" value="ECO:0007669"/>
    <property type="project" value="UniProtKB-ARBA"/>
</dbReference>
<dbReference type="InterPro" id="IPR049804">
    <property type="entry name" value="Choice_anch_L"/>
</dbReference>
<evidence type="ECO:0000313" key="7">
    <source>
        <dbReference type="Proteomes" id="UP000250462"/>
    </source>
</evidence>
<evidence type="ECO:0000256" key="2">
    <source>
        <dbReference type="PIRSR" id="PIRSR637460-2"/>
    </source>
</evidence>
<reference evidence="6 7" key="1">
    <citation type="submission" date="2018-06" db="EMBL/GenBank/DDBJ databases">
        <title>Phytoactinopolyspora halophila sp. nov., a novel halophilic actinomycete isolated from a saline soil in China.</title>
        <authorList>
            <person name="Tang S.-K."/>
        </authorList>
    </citation>
    <scope>NUCLEOTIDE SEQUENCE [LARGE SCALE GENOMIC DNA]</scope>
    <source>
        <strain evidence="6 7">YIM 96934</strain>
    </source>
</reference>
<dbReference type="PANTHER" id="PTHR37981">
    <property type="entry name" value="LIPASE 2"/>
    <property type="match status" value="1"/>
</dbReference>
<sequence length="917" mass="97597">MDRITGSARYARNIGVPLVGASLLAISAGSAASAEESEDPSRSAGEPGQVEGDRQPAAPADEFASALGDPDVLVGAEFETGPPDSSAAIVGGDPIGGFPREGDEFVMLSTGDASMAYDPNDSGNTSSDFGATDRGVNDPTVLRIDLDVPETANCLLGVDFRFLSEEFPEFVGTSFNDAFVAEVGETTWSVGDQDVEAPRNFAFDEEGNPITINAAGAATMTEEEAGGTTYDGGTTLLTAATPLEPGPESLYFSIFDVGDGIFDSTILIDNIRVGEVADVEEDCEPGAEEVDPQAYVSLGDSYSSGFGVDPYHDGTHEEDGNDCQRSTRAYSEVLASSLDLNNSFHACQGAVTDDFYSVAEGREHWGEEPQLDYLADDTGLVTFSIGGNDAGFGTVLQDCIDGWELLPFNTCHGDERVTERVREAFDNLAGRSDSKADIHPYAEILADVRERSPFADLVAVGYPRFYPAGGEGRYLPGARCEAVKQADQRWIVEKIGEINRILETEAERFGYRFANPSDRFIGHELCGETGDEWIFPLLSSGRIHPTADGHQAMAAEVEEVLTDEDDPSFVVEPGETVTTAYVVEEGTVRTTVVLRWPGSDVVTTLRSPSGEEYSREDLEGLADHSNGPAYEHFELVDPEPGEWTIESHGSDVDPGGEPVYLSTYNEDAPNERPEAAATALRAGDTVELDGTGSSDPDGSIASHQWYVEFADADEVVDAATGQVDVSSTEPVSVTLVVTDDEGLTDFATSTLVAGKVLLEEGQTELGTDVEFALLAAEIFDAEAAIDENTLRLGPAQVEPDTVDVRDVNDDGYDDVVVTARYDDLGFAGDEVELCATGVLNDERERKFRACDAVSLPGEDPEPTPEPTEDPDDELPDTGAGIAIYVWLAAIVVGMAGFLLASGSCGAQRSAHTSGRHG</sequence>
<dbReference type="InterPro" id="IPR036514">
    <property type="entry name" value="SGNH_hydro_sf"/>
</dbReference>
<feature type="region of interest" description="Disordered" evidence="3">
    <location>
        <begin position="74"/>
        <end position="94"/>
    </location>
</feature>
<name>A0A329QAN8_9ACTN</name>
<dbReference type="PANTHER" id="PTHR37981:SF1">
    <property type="entry name" value="SGNH HYDROLASE-TYPE ESTERASE DOMAIN-CONTAINING PROTEIN"/>
    <property type="match status" value="1"/>
</dbReference>
<evidence type="ECO:0000259" key="5">
    <source>
        <dbReference type="Pfam" id="PF13472"/>
    </source>
</evidence>
<dbReference type="AlphaFoldDB" id="A0A329QAN8"/>
<dbReference type="EMBL" id="QMIG01000044">
    <property type="protein sequence ID" value="RAW09393.1"/>
    <property type="molecule type" value="Genomic_DNA"/>
</dbReference>
<dbReference type="NCBIfam" id="NF038133">
    <property type="entry name" value="choice_anch_L"/>
    <property type="match status" value="1"/>
</dbReference>
<gene>
    <name evidence="6" type="ORF">DPM12_21315</name>
</gene>
<dbReference type="InterPro" id="IPR037460">
    <property type="entry name" value="SEST-like"/>
</dbReference>
<dbReference type="SUPFAM" id="SSF52266">
    <property type="entry name" value="SGNH hydrolase"/>
    <property type="match status" value="1"/>
</dbReference>
<keyword evidence="2" id="KW-1015">Disulfide bond</keyword>
<dbReference type="GO" id="GO:0004806">
    <property type="term" value="F:triacylglycerol lipase activity"/>
    <property type="evidence" value="ECO:0007669"/>
    <property type="project" value="TreeGrafter"/>
</dbReference>
<comment type="caution">
    <text evidence="6">The sequence shown here is derived from an EMBL/GenBank/DDBJ whole genome shotgun (WGS) entry which is preliminary data.</text>
</comment>